<reference evidence="1" key="1">
    <citation type="submission" date="2022-11" db="EMBL/GenBank/DDBJ databases">
        <authorList>
            <person name="Mo P."/>
        </authorList>
    </citation>
    <scope>NUCLEOTIDE SEQUENCE</scope>
    <source>
        <strain evidence="1">HUAS 11-8</strain>
    </source>
</reference>
<dbReference type="EMBL" id="CP113836">
    <property type="protein sequence ID" value="WAL64460.1"/>
    <property type="molecule type" value="Genomic_DNA"/>
</dbReference>
<keyword evidence="2" id="KW-1185">Reference proteome</keyword>
<name>A0ABY7AXN1_9PSEU</name>
<organism evidence="1 2">
    <name type="scientific">Amycolatopsis cynarae</name>
    <dbReference type="NCBI Taxonomy" id="2995223"/>
    <lineage>
        <taxon>Bacteria</taxon>
        <taxon>Bacillati</taxon>
        <taxon>Actinomycetota</taxon>
        <taxon>Actinomycetes</taxon>
        <taxon>Pseudonocardiales</taxon>
        <taxon>Pseudonocardiaceae</taxon>
        <taxon>Amycolatopsis</taxon>
    </lineage>
</organism>
<accession>A0ABY7AXN1</accession>
<sequence length="83" mass="8977">MTPEEIARGDALAARALIAAVLGDQAAQLTALHELRDAVEIWDFVDAVTALARDLLAELAVSDAAVTLMRRRLLLAALREVER</sequence>
<evidence type="ECO:0000313" key="2">
    <source>
        <dbReference type="Proteomes" id="UP001163203"/>
    </source>
</evidence>
<gene>
    <name evidence="1" type="ORF">ORV05_26310</name>
</gene>
<dbReference type="RefSeq" id="WP_268754686.1">
    <property type="nucleotide sequence ID" value="NZ_CP113836.1"/>
</dbReference>
<protein>
    <submittedName>
        <fullName evidence="1">Uncharacterized protein</fullName>
    </submittedName>
</protein>
<evidence type="ECO:0000313" key="1">
    <source>
        <dbReference type="EMBL" id="WAL64460.1"/>
    </source>
</evidence>
<dbReference type="Proteomes" id="UP001163203">
    <property type="component" value="Chromosome"/>
</dbReference>
<proteinExistence type="predicted"/>